<sequence length="578" mass="63364">MLETDTARMVGKHTDMLNRHRVPIGHHVGMPLSESALVSVAGDRIFGRGLGYVRYVRGLRVATDKAYATVQGKQVYTVELDWSGSEPDGFCTCPHAADGHFCKHLVAVGLAAIDSGAVDDSTSVASEVEAAVHAMDVDELRELVLTLAERDDEVRRMLEVRATAASGDDTTAKAEFEAYVRNALEFRGFVDYRESFAAAQVASHVLDELESLLNAGSAEIVRPALQRAVTLLRTITGEADDSAGVIGDQCQRAADLYAQACRLGQPDPTEVAQWLAAFRATSPGWPTLCLADFVDAFDDHALATYRAAVADLDRKHAGVDHFRRFEVDTMLLELADHDGDLDRAIELLNEREHPQYGAIVARLRDAGRDDEAVGWIDRAVAEGRISSHGSGNDYWLSPTDVAETYRGLGRVDDAIAVLRADFVRRPEIRVYRSLLEFAATVDRVETERAWAFDHARELTAGPYAGSILVQLSLSEGDVDAAWEAADRYGPGWAWKELATQGAESRPVAAADLYRPGLEKDLQYPNSKLYPDIAARLATMAKLYERGGRSTDFADYVAKIRHDYGRRPALMKALTAKGL</sequence>
<reference evidence="3 4" key="1">
    <citation type="submission" date="2017-02" db="EMBL/GenBank/DDBJ databases">
        <title>The new phylogeny of genus Mycobacterium.</title>
        <authorList>
            <person name="Tortoli E."/>
            <person name="Trovato A."/>
            <person name="Cirillo D.M."/>
        </authorList>
    </citation>
    <scope>NUCLEOTIDE SEQUENCE [LARGE SCALE GENOMIC DNA]</scope>
    <source>
        <strain evidence="3 4">DSM 44049</strain>
    </source>
</reference>
<protein>
    <recommendedName>
        <fullName evidence="2">SWIM-type domain-containing protein</fullName>
    </recommendedName>
</protein>
<dbReference type="GO" id="GO:0008270">
    <property type="term" value="F:zinc ion binding"/>
    <property type="evidence" value="ECO:0007669"/>
    <property type="project" value="UniProtKB-KW"/>
</dbReference>
<keyword evidence="1" id="KW-0862">Zinc</keyword>
<dbReference type="EMBL" id="MVHT01000032">
    <property type="protein sequence ID" value="ORB05166.1"/>
    <property type="molecule type" value="Genomic_DNA"/>
</dbReference>
<dbReference type="AlphaFoldDB" id="A0A1E3SMQ3"/>
<keyword evidence="4" id="KW-1185">Reference proteome</keyword>
<dbReference type="PROSITE" id="PS50966">
    <property type="entry name" value="ZF_SWIM"/>
    <property type="match status" value="1"/>
</dbReference>
<dbReference type="InterPro" id="IPR007527">
    <property type="entry name" value="Znf_SWIM"/>
</dbReference>
<dbReference type="Proteomes" id="UP000192739">
    <property type="component" value="Unassembled WGS sequence"/>
</dbReference>
<feature type="domain" description="SWIM-type" evidence="2">
    <location>
        <begin position="76"/>
        <end position="113"/>
    </location>
</feature>
<evidence type="ECO:0000313" key="3">
    <source>
        <dbReference type="EMBL" id="ORB05166.1"/>
    </source>
</evidence>
<organism evidence="3 4">
    <name type="scientific">Mycobacterium intermedium</name>
    <dbReference type="NCBI Taxonomy" id="28445"/>
    <lineage>
        <taxon>Bacteria</taxon>
        <taxon>Bacillati</taxon>
        <taxon>Actinomycetota</taxon>
        <taxon>Actinomycetes</taxon>
        <taxon>Mycobacteriales</taxon>
        <taxon>Mycobacteriaceae</taxon>
        <taxon>Mycobacterium</taxon>
        <taxon>Mycobacterium simiae complex</taxon>
    </lineage>
</organism>
<gene>
    <name evidence="3" type="ORF">BST27_13470</name>
</gene>
<accession>A0A1E3SMQ3</accession>
<keyword evidence="1" id="KW-0863">Zinc-finger</keyword>
<keyword evidence="1" id="KW-0479">Metal-binding</keyword>
<dbReference type="Pfam" id="PF04434">
    <property type="entry name" value="SWIM"/>
    <property type="match status" value="1"/>
</dbReference>
<proteinExistence type="predicted"/>
<evidence type="ECO:0000313" key="4">
    <source>
        <dbReference type="Proteomes" id="UP000192739"/>
    </source>
</evidence>
<comment type="caution">
    <text evidence="3">The sequence shown here is derived from an EMBL/GenBank/DDBJ whole genome shotgun (WGS) entry which is preliminary data.</text>
</comment>
<evidence type="ECO:0000256" key="1">
    <source>
        <dbReference type="PROSITE-ProRule" id="PRU00325"/>
    </source>
</evidence>
<name>A0A1E3SMQ3_MYCIE</name>
<evidence type="ECO:0000259" key="2">
    <source>
        <dbReference type="PROSITE" id="PS50966"/>
    </source>
</evidence>